<name>A0A7U2FI14_PHANO</name>
<gene>
    <name evidence="1" type="ORF">JI435_419590</name>
</gene>
<organism evidence="1 2">
    <name type="scientific">Phaeosphaeria nodorum (strain SN15 / ATCC MYA-4574 / FGSC 10173)</name>
    <name type="common">Glume blotch fungus</name>
    <name type="synonym">Parastagonospora nodorum</name>
    <dbReference type="NCBI Taxonomy" id="321614"/>
    <lineage>
        <taxon>Eukaryota</taxon>
        <taxon>Fungi</taxon>
        <taxon>Dikarya</taxon>
        <taxon>Ascomycota</taxon>
        <taxon>Pezizomycotina</taxon>
        <taxon>Dothideomycetes</taxon>
        <taxon>Pleosporomycetidae</taxon>
        <taxon>Pleosporales</taxon>
        <taxon>Pleosporineae</taxon>
        <taxon>Phaeosphaeriaceae</taxon>
        <taxon>Parastagonospora</taxon>
    </lineage>
</organism>
<dbReference type="VEuPathDB" id="FungiDB:JI435_419590"/>
<dbReference type="EMBL" id="CP069037">
    <property type="protein sequence ID" value="QRD03475.1"/>
    <property type="molecule type" value="Genomic_DNA"/>
</dbReference>
<dbReference type="AlphaFoldDB" id="A0A7U2FI14"/>
<protein>
    <submittedName>
        <fullName evidence="1">Uncharacterized protein</fullName>
    </submittedName>
</protein>
<sequence length="83" mass="9440">MAFGNKKHKARSGSHLHSIIFRRWYTWGRSALPSIPLLFDLLLSFALPSRKLSNDQLAPFTSDAFFLCYARGRNVGYVAQLPL</sequence>
<keyword evidence="2" id="KW-1185">Reference proteome</keyword>
<accession>A0A7U2FI14</accession>
<proteinExistence type="predicted"/>
<evidence type="ECO:0000313" key="2">
    <source>
        <dbReference type="Proteomes" id="UP000663193"/>
    </source>
</evidence>
<evidence type="ECO:0000313" key="1">
    <source>
        <dbReference type="EMBL" id="QRD03475.1"/>
    </source>
</evidence>
<dbReference type="Proteomes" id="UP000663193">
    <property type="component" value="Chromosome 15"/>
</dbReference>
<reference evidence="2" key="1">
    <citation type="journal article" date="2021" name="BMC Genomics">
        <title>Chromosome-level genome assembly and manually-curated proteome of model necrotroph Parastagonospora nodorum Sn15 reveals a genome-wide trove of candidate effector homologs, and redundancy of virulence-related functions within an accessory chromosome.</title>
        <authorList>
            <person name="Bertazzoni S."/>
            <person name="Jones D.A.B."/>
            <person name="Phan H.T."/>
            <person name="Tan K.-C."/>
            <person name="Hane J.K."/>
        </authorList>
    </citation>
    <scope>NUCLEOTIDE SEQUENCE [LARGE SCALE GENOMIC DNA]</scope>
    <source>
        <strain evidence="2">SN15 / ATCC MYA-4574 / FGSC 10173)</strain>
    </source>
</reference>